<sequence length="107" mass="12437">MEQPNLNYIVELAGNDKVFKKKFIDILKCEFPNEKKEFLDNLNNNMPRAASLNVHKIKHKISVLGLEHGYERASVFEEELRDGITSMAEEFIAILECMDHFIKNIKV</sequence>
<proteinExistence type="predicted"/>
<organism evidence="1 2">
    <name type="scientific">Zeaxanthinibacter enoshimensis</name>
    <dbReference type="NCBI Taxonomy" id="392009"/>
    <lineage>
        <taxon>Bacteria</taxon>
        <taxon>Pseudomonadati</taxon>
        <taxon>Bacteroidota</taxon>
        <taxon>Flavobacteriia</taxon>
        <taxon>Flavobacteriales</taxon>
        <taxon>Flavobacteriaceae</taxon>
        <taxon>Zeaxanthinibacter</taxon>
    </lineage>
</organism>
<dbReference type="SUPFAM" id="SSF47226">
    <property type="entry name" value="Histidine-containing phosphotransfer domain, HPT domain"/>
    <property type="match status" value="1"/>
</dbReference>
<keyword evidence="2" id="KW-1185">Reference proteome</keyword>
<dbReference type="GO" id="GO:0000160">
    <property type="term" value="P:phosphorelay signal transduction system"/>
    <property type="evidence" value="ECO:0007669"/>
    <property type="project" value="InterPro"/>
</dbReference>
<dbReference type="Gene3D" id="1.20.120.160">
    <property type="entry name" value="HPT domain"/>
    <property type="match status" value="1"/>
</dbReference>
<dbReference type="EMBL" id="SNYI01000002">
    <property type="protein sequence ID" value="TDQ31089.1"/>
    <property type="molecule type" value="Genomic_DNA"/>
</dbReference>
<protein>
    <recommendedName>
        <fullName evidence="3">HPt domain-containing protein</fullName>
    </recommendedName>
</protein>
<dbReference type="Proteomes" id="UP000295468">
    <property type="component" value="Unassembled WGS sequence"/>
</dbReference>
<comment type="caution">
    <text evidence="1">The sequence shown here is derived from an EMBL/GenBank/DDBJ whole genome shotgun (WGS) entry which is preliminary data.</text>
</comment>
<gene>
    <name evidence="1" type="ORF">CLV82_1790</name>
</gene>
<dbReference type="OrthoDB" id="1441381at2"/>
<dbReference type="RefSeq" id="WP_133643943.1">
    <property type="nucleotide sequence ID" value="NZ_SNYI01000002.1"/>
</dbReference>
<name>A0A4R6TMX4_9FLAO</name>
<accession>A0A4R6TMX4</accession>
<dbReference type="AlphaFoldDB" id="A0A4R6TMX4"/>
<evidence type="ECO:0008006" key="3">
    <source>
        <dbReference type="Google" id="ProtNLM"/>
    </source>
</evidence>
<reference evidence="1 2" key="1">
    <citation type="submission" date="2019-03" db="EMBL/GenBank/DDBJ databases">
        <title>Genomic Encyclopedia of Archaeal and Bacterial Type Strains, Phase II (KMG-II): from individual species to whole genera.</title>
        <authorList>
            <person name="Goeker M."/>
        </authorList>
    </citation>
    <scope>NUCLEOTIDE SEQUENCE [LARGE SCALE GENOMIC DNA]</scope>
    <source>
        <strain evidence="1 2">DSM 18435</strain>
    </source>
</reference>
<evidence type="ECO:0000313" key="2">
    <source>
        <dbReference type="Proteomes" id="UP000295468"/>
    </source>
</evidence>
<dbReference type="InterPro" id="IPR036641">
    <property type="entry name" value="HPT_dom_sf"/>
</dbReference>
<evidence type="ECO:0000313" key="1">
    <source>
        <dbReference type="EMBL" id="TDQ31089.1"/>
    </source>
</evidence>